<proteinExistence type="predicted"/>
<dbReference type="AlphaFoldDB" id="A0A7W4Z6V1"/>
<protein>
    <submittedName>
        <fullName evidence="1">Uncharacterized protein</fullName>
    </submittedName>
</protein>
<gene>
    <name evidence="1" type="ORF">FHR99_003178</name>
</gene>
<evidence type="ECO:0000313" key="1">
    <source>
        <dbReference type="EMBL" id="MBB3048904.1"/>
    </source>
</evidence>
<accession>A0A7W4Z6V1</accession>
<comment type="caution">
    <text evidence="1">The sequence shown here is derived from an EMBL/GenBank/DDBJ whole genome shotgun (WGS) entry which is preliminary data.</text>
</comment>
<reference evidence="1 2" key="1">
    <citation type="submission" date="2020-08" db="EMBL/GenBank/DDBJ databases">
        <title>Genomic Encyclopedia of Type Strains, Phase III (KMG-III): the genomes of soil and plant-associated and newly described type strains.</title>
        <authorList>
            <person name="Whitman W."/>
        </authorList>
    </citation>
    <scope>NUCLEOTIDE SEQUENCE [LARGE SCALE GENOMIC DNA]</scope>
    <source>
        <strain evidence="1 2">CECT 8654</strain>
    </source>
</reference>
<dbReference type="EMBL" id="JACHWY010000004">
    <property type="protein sequence ID" value="MBB3048904.1"/>
    <property type="molecule type" value="Genomic_DNA"/>
</dbReference>
<keyword evidence="2" id="KW-1185">Reference proteome</keyword>
<organism evidence="1 2">
    <name type="scientific">Litorivivens lipolytica</name>
    <dbReference type="NCBI Taxonomy" id="1524264"/>
    <lineage>
        <taxon>Bacteria</taxon>
        <taxon>Pseudomonadati</taxon>
        <taxon>Pseudomonadota</taxon>
        <taxon>Gammaproteobacteria</taxon>
        <taxon>Litorivivens</taxon>
    </lineage>
</organism>
<name>A0A7W4Z6V1_9GAMM</name>
<dbReference type="Proteomes" id="UP000537130">
    <property type="component" value="Unassembled WGS sequence"/>
</dbReference>
<dbReference type="RefSeq" id="WP_183411694.1">
    <property type="nucleotide sequence ID" value="NZ_JACHWY010000004.1"/>
</dbReference>
<sequence>MRSWIVFNLPIVFAGGLIAAAGAAAQLAPGAGVLAVIAGLQCYIPLKNKLGG</sequence>
<evidence type="ECO:0000313" key="2">
    <source>
        <dbReference type="Proteomes" id="UP000537130"/>
    </source>
</evidence>